<feature type="transmembrane region" description="Helical" evidence="7">
    <location>
        <begin position="70"/>
        <end position="90"/>
    </location>
</feature>
<feature type="transmembrane region" description="Helical" evidence="7">
    <location>
        <begin position="197"/>
        <end position="217"/>
    </location>
</feature>
<comment type="caution">
    <text evidence="9">The sequence shown here is derived from an EMBL/GenBank/DDBJ whole genome shotgun (WGS) entry which is preliminary data.</text>
</comment>
<feature type="transmembrane region" description="Helical" evidence="7">
    <location>
        <begin position="247"/>
        <end position="266"/>
    </location>
</feature>
<evidence type="ECO:0000256" key="3">
    <source>
        <dbReference type="ARBA" id="ARBA00022692"/>
    </source>
</evidence>
<dbReference type="InterPro" id="IPR050833">
    <property type="entry name" value="Poly_Biosynth_Transport"/>
</dbReference>
<feature type="transmembrane region" description="Helical" evidence="7">
    <location>
        <begin position="320"/>
        <end position="338"/>
    </location>
</feature>
<keyword evidence="5 7" id="KW-0472">Membrane</keyword>
<dbReference type="RefSeq" id="WP_130290649.1">
    <property type="nucleotide sequence ID" value="NZ_SHKL01000001.1"/>
</dbReference>
<keyword evidence="10" id="KW-1185">Reference proteome</keyword>
<evidence type="ECO:0000313" key="9">
    <source>
        <dbReference type="EMBL" id="RZT86331.1"/>
    </source>
</evidence>
<protein>
    <submittedName>
        <fullName evidence="9">O-antigen/teichoic acid export membrane protein</fullName>
    </submittedName>
</protein>
<keyword evidence="3 7" id="KW-0812">Transmembrane</keyword>
<keyword evidence="4 7" id="KW-1133">Transmembrane helix</keyword>
<dbReference type="InterPro" id="IPR011009">
    <property type="entry name" value="Kinase-like_dom_sf"/>
</dbReference>
<dbReference type="PANTHER" id="PTHR30250:SF11">
    <property type="entry name" value="O-ANTIGEN TRANSPORTER-RELATED"/>
    <property type="match status" value="1"/>
</dbReference>
<organism evidence="9 10">
    <name type="scientific">Pseudonocardia sediminis</name>
    <dbReference type="NCBI Taxonomy" id="1397368"/>
    <lineage>
        <taxon>Bacteria</taxon>
        <taxon>Bacillati</taxon>
        <taxon>Actinomycetota</taxon>
        <taxon>Actinomycetes</taxon>
        <taxon>Pseudonocardiales</taxon>
        <taxon>Pseudonocardiaceae</taxon>
        <taxon>Pseudonocardia</taxon>
    </lineage>
</organism>
<feature type="compositionally biased region" description="Low complexity" evidence="6">
    <location>
        <begin position="787"/>
        <end position="810"/>
    </location>
</feature>
<feature type="compositionally biased region" description="Pro residues" evidence="6">
    <location>
        <begin position="811"/>
        <end position="834"/>
    </location>
</feature>
<dbReference type="OrthoDB" id="30633at2"/>
<dbReference type="Gene3D" id="3.90.1200.10">
    <property type="match status" value="1"/>
</dbReference>
<feature type="transmembrane region" description="Helical" evidence="7">
    <location>
        <begin position="171"/>
        <end position="191"/>
    </location>
</feature>
<feature type="compositionally biased region" description="Low complexity" evidence="6">
    <location>
        <begin position="835"/>
        <end position="866"/>
    </location>
</feature>
<accession>A0A4Q7UZ92</accession>
<dbReference type="EMBL" id="SHKL01000001">
    <property type="protein sequence ID" value="RZT86331.1"/>
    <property type="molecule type" value="Genomic_DNA"/>
</dbReference>
<dbReference type="Proteomes" id="UP000291591">
    <property type="component" value="Unassembled WGS sequence"/>
</dbReference>
<evidence type="ECO:0000259" key="8">
    <source>
        <dbReference type="Pfam" id="PF01636"/>
    </source>
</evidence>
<evidence type="ECO:0000313" key="10">
    <source>
        <dbReference type="Proteomes" id="UP000291591"/>
    </source>
</evidence>
<feature type="transmembrane region" description="Helical" evidence="7">
    <location>
        <begin position="139"/>
        <end position="159"/>
    </location>
</feature>
<evidence type="ECO:0000256" key="6">
    <source>
        <dbReference type="SAM" id="MobiDB-lite"/>
    </source>
</evidence>
<sequence length="907" mass="94681">MPDASVGPGVPGPRSLGSLVRGWSSPANRDGLALVFSSGLTALVGLAYWAVAARTFDVETVGRNSTLLSAMMLIGGVAHLNMTHALLRFVPVAGAVSRRLVLGGYAVAAVLSSLVGGLFALGAGIWAPEAVELLGQGRLVLFFMVAAPVWAIFTVQDYVLTAVRRATVVPLENAVFAVLKIVLLVVAAVIAVDGGIAISWVVATAVMVVVVNAWLLLRVLPAHGRERAGEAMPITLGAVGRFVRGDYAGAIFWQAALTGMTVLVGTRLGGESAAVWNIVWQFGMSLFLVASGMGQSMIAHNATDPGRVEAARRAMVMRSLTLVVPASVVLIVGSPWILSVFGTEYRDSGVGTLILVALAAIPNCVTSATMSAARVRRRTGVQFAVPASIASIVIVTSWLLMPMLGILAVGIGWLLGQLVVVSVILVGQAPWLPPLLGTRIDAARSAALLRRVGTKAISSTGPEDSGHWEVREVLSGGSESVVVGIGPEDGPGALLKASDTARSQDALRHQTEVLAELHADPRLGRWAELVPVVLGDGDVGGSYCVMESRLGGDIGLGALRDPHTRRTFQSSAVATIGELHRRTGRVVEAGDAELRRFVHDPLDVVRGIVPRPMHDDVQVLADALDAGLRGRRISVGWSHGDYNPVNVLTTADGRISAVIDWCDAERDGLQVLDLVVFFQLSVAMGDEQELGPQLLRWLSADPPEHHVLLGRTQRMLGSDLVDTRVLLLLGWLQHVSKTATKSTQYASNPVWNRRNVRMVLRQVPALLGGSRPEPSARGLDGPTVSMAVPSATGAVAPVPGAPARNRGAAPSSPPPRPRPMPAVPPRPMPAPPRPDAASVAAPADGPGPQAGRPGTGAAPHPAAGEPPGRPVMAPSRTAPRPRPGNEGRGDRPSGNGAPVGPDPAASA</sequence>
<evidence type="ECO:0000256" key="2">
    <source>
        <dbReference type="ARBA" id="ARBA00022475"/>
    </source>
</evidence>
<feature type="transmembrane region" description="Helical" evidence="7">
    <location>
        <begin position="31"/>
        <end position="50"/>
    </location>
</feature>
<comment type="subcellular location">
    <subcellularLocation>
        <location evidence="1">Cell membrane</location>
        <topology evidence="1">Multi-pass membrane protein</topology>
    </subcellularLocation>
</comment>
<keyword evidence="2" id="KW-1003">Cell membrane</keyword>
<dbReference type="AlphaFoldDB" id="A0A4Q7UZ92"/>
<evidence type="ECO:0000256" key="7">
    <source>
        <dbReference type="SAM" id="Phobius"/>
    </source>
</evidence>
<evidence type="ECO:0000256" key="1">
    <source>
        <dbReference type="ARBA" id="ARBA00004651"/>
    </source>
</evidence>
<proteinExistence type="predicted"/>
<dbReference type="Pfam" id="PF01636">
    <property type="entry name" value="APH"/>
    <property type="match status" value="1"/>
</dbReference>
<dbReference type="SUPFAM" id="SSF56112">
    <property type="entry name" value="Protein kinase-like (PK-like)"/>
    <property type="match status" value="1"/>
</dbReference>
<feature type="transmembrane region" description="Helical" evidence="7">
    <location>
        <begin position="102"/>
        <end position="127"/>
    </location>
</feature>
<gene>
    <name evidence="9" type="ORF">EV383_3224</name>
</gene>
<feature type="transmembrane region" description="Helical" evidence="7">
    <location>
        <begin position="278"/>
        <end position="299"/>
    </location>
</feature>
<evidence type="ECO:0000256" key="5">
    <source>
        <dbReference type="ARBA" id="ARBA00023136"/>
    </source>
</evidence>
<evidence type="ECO:0000256" key="4">
    <source>
        <dbReference type="ARBA" id="ARBA00022989"/>
    </source>
</evidence>
<reference evidence="9 10" key="1">
    <citation type="submission" date="2019-02" db="EMBL/GenBank/DDBJ databases">
        <title>Sequencing the genomes of 1000 actinobacteria strains.</title>
        <authorList>
            <person name="Klenk H.-P."/>
        </authorList>
    </citation>
    <scope>NUCLEOTIDE SEQUENCE [LARGE SCALE GENOMIC DNA]</scope>
    <source>
        <strain evidence="9 10">DSM 45779</strain>
    </source>
</reference>
<dbReference type="PANTHER" id="PTHR30250">
    <property type="entry name" value="PST FAMILY PREDICTED COLANIC ACID TRANSPORTER"/>
    <property type="match status" value="1"/>
</dbReference>
<dbReference type="GO" id="GO:0005886">
    <property type="term" value="C:plasma membrane"/>
    <property type="evidence" value="ECO:0007669"/>
    <property type="project" value="UniProtKB-SubCell"/>
</dbReference>
<feature type="domain" description="Aminoglycoside phosphotransferase" evidence="8">
    <location>
        <begin position="473"/>
        <end position="703"/>
    </location>
</feature>
<feature type="region of interest" description="Disordered" evidence="6">
    <location>
        <begin position="767"/>
        <end position="907"/>
    </location>
</feature>
<dbReference type="InterPro" id="IPR002575">
    <property type="entry name" value="Aminoglycoside_PTrfase"/>
</dbReference>
<name>A0A4Q7UZ92_PSEST</name>
<feature type="transmembrane region" description="Helical" evidence="7">
    <location>
        <begin position="350"/>
        <end position="369"/>
    </location>
</feature>